<dbReference type="Proteomes" id="UP000235371">
    <property type="component" value="Unassembled WGS sequence"/>
</dbReference>
<comment type="catalytic activity">
    <reaction evidence="2">
        <text>N(6)-D-ribulosyl-L-lysyl-[protein] + ATP = N(6)-(3-O-phospho-D-ribulosyl)-L-lysyl-[protein] + ADP + H(+)</text>
        <dbReference type="Rhea" id="RHEA:48432"/>
        <dbReference type="Rhea" id="RHEA-COMP:12103"/>
        <dbReference type="Rhea" id="RHEA-COMP:12104"/>
        <dbReference type="ChEBI" id="CHEBI:15378"/>
        <dbReference type="ChEBI" id="CHEBI:30616"/>
        <dbReference type="ChEBI" id="CHEBI:90418"/>
        <dbReference type="ChEBI" id="CHEBI:90420"/>
        <dbReference type="ChEBI" id="CHEBI:456216"/>
        <dbReference type="EC" id="2.7.1.172"/>
    </reaction>
    <physiologicalReaction direction="left-to-right" evidence="2">
        <dbReference type="Rhea" id="RHEA:48433"/>
    </physiologicalReaction>
</comment>
<keyword evidence="3" id="KW-0808">Transferase</keyword>
<dbReference type="OrthoDB" id="5772781at2759"/>
<evidence type="ECO:0000256" key="1">
    <source>
        <dbReference type="ARBA" id="ARBA00011961"/>
    </source>
</evidence>
<evidence type="ECO:0000313" key="5">
    <source>
        <dbReference type="Proteomes" id="UP000235371"/>
    </source>
</evidence>
<keyword evidence="5" id="KW-1185">Reference proteome</keyword>
<name>A0A2J6T0I9_9HELO</name>
<dbReference type="EMBL" id="KZ613848">
    <property type="protein sequence ID" value="PMD56535.1"/>
    <property type="molecule type" value="Genomic_DNA"/>
</dbReference>
<dbReference type="PANTHER" id="PTHR12149:SF8">
    <property type="entry name" value="PROTEIN-RIBULOSAMINE 3-KINASE"/>
    <property type="match status" value="1"/>
</dbReference>
<dbReference type="InParanoid" id="A0A2J6T0I9"/>
<dbReference type="AlphaFoldDB" id="A0A2J6T0I9"/>
<dbReference type="PIRSF" id="PIRSF006221">
    <property type="entry name" value="Ketosamine-3-kinase"/>
    <property type="match status" value="1"/>
</dbReference>
<evidence type="ECO:0000313" key="4">
    <source>
        <dbReference type="EMBL" id="PMD56535.1"/>
    </source>
</evidence>
<keyword evidence="3 4" id="KW-0418">Kinase</keyword>
<dbReference type="GeneID" id="36583394"/>
<dbReference type="RefSeq" id="XP_024733439.1">
    <property type="nucleotide sequence ID" value="XM_024875314.1"/>
</dbReference>
<gene>
    <name evidence="4" type="ORF">K444DRAFT_535724</name>
</gene>
<dbReference type="Gene3D" id="3.90.1200.10">
    <property type="match status" value="1"/>
</dbReference>
<reference evidence="4 5" key="1">
    <citation type="submission" date="2016-04" db="EMBL/GenBank/DDBJ databases">
        <title>A degradative enzymes factory behind the ericoid mycorrhizal symbiosis.</title>
        <authorList>
            <consortium name="DOE Joint Genome Institute"/>
            <person name="Martino E."/>
            <person name="Morin E."/>
            <person name="Grelet G."/>
            <person name="Kuo A."/>
            <person name="Kohler A."/>
            <person name="Daghino S."/>
            <person name="Barry K."/>
            <person name="Choi C."/>
            <person name="Cichocki N."/>
            <person name="Clum A."/>
            <person name="Copeland A."/>
            <person name="Hainaut M."/>
            <person name="Haridas S."/>
            <person name="Labutti K."/>
            <person name="Lindquist E."/>
            <person name="Lipzen A."/>
            <person name="Khouja H.-R."/>
            <person name="Murat C."/>
            <person name="Ohm R."/>
            <person name="Olson A."/>
            <person name="Spatafora J."/>
            <person name="Veneault-Fourrey C."/>
            <person name="Henrissat B."/>
            <person name="Grigoriev I."/>
            <person name="Martin F."/>
            <person name="Perotto S."/>
        </authorList>
    </citation>
    <scope>NUCLEOTIDE SEQUENCE [LARGE SCALE GENOMIC DNA]</scope>
    <source>
        <strain evidence="4 5">E</strain>
    </source>
</reference>
<accession>A0A2J6T0I9</accession>
<dbReference type="FunFam" id="3.90.1200.10:FF:000018">
    <property type="entry name" value="Fructosamine-3-kinase, putative"/>
    <property type="match status" value="1"/>
</dbReference>
<evidence type="ECO:0000256" key="2">
    <source>
        <dbReference type="ARBA" id="ARBA00048655"/>
    </source>
</evidence>
<dbReference type="InterPro" id="IPR011009">
    <property type="entry name" value="Kinase-like_dom_sf"/>
</dbReference>
<dbReference type="EC" id="2.7.1.172" evidence="1"/>
<evidence type="ECO:0000256" key="3">
    <source>
        <dbReference type="PIRNR" id="PIRNR006221"/>
    </source>
</evidence>
<dbReference type="GO" id="GO:0016301">
    <property type="term" value="F:kinase activity"/>
    <property type="evidence" value="ECO:0007669"/>
    <property type="project" value="UniProtKB-UniRule"/>
</dbReference>
<dbReference type="InterPro" id="IPR016477">
    <property type="entry name" value="Fructo-/Ketosamine-3-kinase"/>
</dbReference>
<organism evidence="4 5">
    <name type="scientific">Hyaloscypha bicolor E</name>
    <dbReference type="NCBI Taxonomy" id="1095630"/>
    <lineage>
        <taxon>Eukaryota</taxon>
        <taxon>Fungi</taxon>
        <taxon>Dikarya</taxon>
        <taxon>Ascomycota</taxon>
        <taxon>Pezizomycotina</taxon>
        <taxon>Leotiomycetes</taxon>
        <taxon>Helotiales</taxon>
        <taxon>Hyaloscyphaceae</taxon>
        <taxon>Hyaloscypha</taxon>
        <taxon>Hyaloscypha bicolor</taxon>
    </lineage>
</organism>
<proteinExistence type="inferred from homology"/>
<dbReference type="SUPFAM" id="SSF56112">
    <property type="entry name" value="Protein kinase-like (PK-like)"/>
    <property type="match status" value="1"/>
</dbReference>
<dbReference type="PANTHER" id="PTHR12149">
    <property type="entry name" value="FRUCTOSAMINE 3 KINASE-RELATED PROTEIN"/>
    <property type="match status" value="1"/>
</dbReference>
<sequence>MAPKIDPTILKALLLDAADTSIASHGGSGFASTFKITSKDNEGEEKLFFVKQGKGKESQIMFAGEHASLNAIYSIVSSLCPRSYAHGLLSSTTGAFLATDFLNFSARSSSSPSSSYSGLSLAQKLARLHSTPAPIPDGYDKPMFGFPVPTCCGDTQQDNSFKSSWAEFYADNRLRHILKSAEKNNGKDSELSNLVERTTSVVVPRLLGNGNLKTSSGGDVVPVVVHGDLWSGNHGVGTIGKGGVEEVVFDPSCSYSHSEFEWGIMRMFGGFGGSFEREYYELKGKDEPIEEWDDRVKLYELYHHLNHYSIFGGGYRGGAVRIMEELVRKYGDGE</sequence>
<protein>
    <recommendedName>
        <fullName evidence="1">protein-ribulosamine 3-kinase</fullName>
        <ecNumber evidence="1">2.7.1.172</ecNumber>
    </recommendedName>
</protein>
<dbReference type="GO" id="GO:0102193">
    <property type="term" value="F:protein-ribulosamine 3-kinase activity"/>
    <property type="evidence" value="ECO:0007669"/>
    <property type="project" value="UniProtKB-EC"/>
</dbReference>
<comment type="similarity">
    <text evidence="3">Belongs to the fructosamine kinase family.</text>
</comment>
<dbReference type="Pfam" id="PF03881">
    <property type="entry name" value="Fructosamin_kin"/>
    <property type="match status" value="1"/>
</dbReference>